<dbReference type="SUPFAM" id="SSF51735">
    <property type="entry name" value="NAD(P)-binding Rossmann-fold domains"/>
    <property type="match status" value="1"/>
</dbReference>
<evidence type="ECO:0000313" key="3">
    <source>
        <dbReference type="EMBL" id="AZV45137.1"/>
    </source>
</evidence>
<dbReference type="PROSITE" id="PS00061">
    <property type="entry name" value="ADH_SHORT"/>
    <property type="match status" value="1"/>
</dbReference>
<dbReference type="PRINTS" id="PR00081">
    <property type="entry name" value="GDHRDH"/>
</dbReference>
<dbReference type="InterPro" id="IPR002347">
    <property type="entry name" value="SDR_fam"/>
</dbReference>
<dbReference type="PANTHER" id="PTHR42760">
    <property type="entry name" value="SHORT-CHAIN DEHYDROGENASES/REDUCTASES FAMILY MEMBER"/>
    <property type="match status" value="1"/>
</dbReference>
<evidence type="ECO:0000313" key="4">
    <source>
        <dbReference type="Proteomes" id="UP000283095"/>
    </source>
</evidence>
<dbReference type="KEGG" id="pasa:BAOM_4557"/>
<dbReference type="EMBL" id="CP026095">
    <property type="protein sequence ID" value="AZV45137.1"/>
    <property type="molecule type" value="Genomic_DNA"/>
</dbReference>
<accession>A0A3T0KXR7</accession>
<proteinExistence type="inferred from homology"/>
<sequence length="122" mass="13461">MLFNETTMEHFNLSFGTGFYPTFHFMQAAYPELKKSKGKVINFASGAGIDGQPTQTSYAAAKEAIRGISRVAANEWGPDGINVNLISPIALTPGVQQWRENDPTLYDAMINKIPLRRLGDPE</sequence>
<dbReference type="CDD" id="cd05233">
    <property type="entry name" value="SDR_c"/>
    <property type="match status" value="1"/>
</dbReference>
<keyword evidence="2" id="KW-0560">Oxidoreductase</keyword>
<organism evidence="3 4">
    <name type="scientific">Peribacillus asahii</name>
    <dbReference type="NCBI Taxonomy" id="228899"/>
    <lineage>
        <taxon>Bacteria</taxon>
        <taxon>Bacillati</taxon>
        <taxon>Bacillota</taxon>
        <taxon>Bacilli</taxon>
        <taxon>Bacillales</taxon>
        <taxon>Bacillaceae</taxon>
        <taxon>Peribacillus</taxon>
    </lineage>
</organism>
<dbReference type="InterPro" id="IPR036291">
    <property type="entry name" value="NAD(P)-bd_dom_sf"/>
</dbReference>
<protein>
    <submittedName>
        <fullName evidence="3">Oxidoreductase</fullName>
    </submittedName>
</protein>
<comment type="similarity">
    <text evidence="1">Belongs to the short-chain dehydrogenases/reductases (SDR) family.</text>
</comment>
<evidence type="ECO:0000256" key="1">
    <source>
        <dbReference type="ARBA" id="ARBA00006484"/>
    </source>
</evidence>
<dbReference type="GO" id="GO:0016616">
    <property type="term" value="F:oxidoreductase activity, acting on the CH-OH group of donors, NAD or NADP as acceptor"/>
    <property type="evidence" value="ECO:0007669"/>
    <property type="project" value="TreeGrafter"/>
</dbReference>
<gene>
    <name evidence="3" type="ORF">BAOM_4557</name>
</gene>
<dbReference type="PANTHER" id="PTHR42760:SF133">
    <property type="entry name" value="3-OXOACYL-[ACYL-CARRIER-PROTEIN] REDUCTASE"/>
    <property type="match status" value="1"/>
</dbReference>
<dbReference type="Pfam" id="PF13561">
    <property type="entry name" value="adh_short_C2"/>
    <property type="match status" value="1"/>
</dbReference>
<reference evidence="3 4" key="1">
    <citation type="submission" date="2018-01" db="EMBL/GenBank/DDBJ databases">
        <title>Bacillus asahii Genome sequencing and assembly.</title>
        <authorList>
            <person name="Jiang H."/>
            <person name="Feng Y."/>
            <person name="Zhao F."/>
            <person name="Lin X."/>
        </authorList>
    </citation>
    <scope>NUCLEOTIDE SEQUENCE [LARGE SCALE GENOMIC DNA]</scope>
    <source>
        <strain evidence="3 4">OM18</strain>
    </source>
</reference>
<name>A0A3T0KXR7_9BACI</name>
<evidence type="ECO:0000256" key="2">
    <source>
        <dbReference type="ARBA" id="ARBA00023002"/>
    </source>
</evidence>
<dbReference type="Gene3D" id="3.40.50.720">
    <property type="entry name" value="NAD(P)-binding Rossmann-like Domain"/>
    <property type="match status" value="1"/>
</dbReference>
<dbReference type="Proteomes" id="UP000283095">
    <property type="component" value="Chromosome"/>
</dbReference>
<dbReference type="InterPro" id="IPR020904">
    <property type="entry name" value="Sc_DH/Rdtase_CS"/>
</dbReference>
<dbReference type="AlphaFoldDB" id="A0A3T0KXR7"/>